<evidence type="ECO:0000313" key="2">
    <source>
        <dbReference type="EMBL" id="MBF4469146.1"/>
    </source>
</evidence>
<sequence length="45" mass="5282">MNTYSLLLNEENPSKRSKKIGQKCAEKAMREFEKELLAPKKKKKD</sequence>
<dbReference type="RefSeq" id="WP_278523414.1">
    <property type="nucleotide sequence ID" value="NZ_JADIIN010000059.1"/>
</dbReference>
<evidence type="ECO:0000313" key="3">
    <source>
        <dbReference type="Proteomes" id="UP000658733"/>
    </source>
</evidence>
<dbReference type="Proteomes" id="UP000658733">
    <property type="component" value="Unassembled WGS sequence"/>
</dbReference>
<name>A0A843AIZ7_METAZ</name>
<dbReference type="AlphaFoldDB" id="A0A843AIZ7"/>
<organism evidence="2 3">
    <name type="scientific">Methanobrevibacter arboriphilus</name>
    <dbReference type="NCBI Taxonomy" id="39441"/>
    <lineage>
        <taxon>Archaea</taxon>
        <taxon>Methanobacteriati</taxon>
        <taxon>Methanobacteriota</taxon>
        <taxon>Methanomada group</taxon>
        <taxon>Methanobacteria</taxon>
        <taxon>Methanobacteriales</taxon>
        <taxon>Methanobacteriaceae</taxon>
        <taxon>Methanobrevibacter</taxon>
    </lineage>
</organism>
<comment type="caution">
    <text evidence="2">The sequence shown here is derived from an EMBL/GenBank/DDBJ whole genome shotgun (WGS) entry which is preliminary data.</text>
</comment>
<dbReference type="EMBL" id="JADIIN010000059">
    <property type="protein sequence ID" value="MBF4469146.1"/>
    <property type="molecule type" value="Genomic_DNA"/>
</dbReference>
<accession>A0A843AIZ7</accession>
<proteinExistence type="predicted"/>
<evidence type="ECO:0000256" key="1">
    <source>
        <dbReference type="SAM" id="MobiDB-lite"/>
    </source>
</evidence>
<gene>
    <name evidence="2" type="ORF">ISP01_07045</name>
</gene>
<feature type="region of interest" description="Disordered" evidence="1">
    <location>
        <begin position="1"/>
        <end position="23"/>
    </location>
</feature>
<protein>
    <submittedName>
        <fullName evidence="2">Uncharacterized protein</fullName>
    </submittedName>
</protein>
<reference evidence="2" key="1">
    <citation type="submission" date="2020-10" db="EMBL/GenBank/DDBJ databases">
        <title>Dehalococcoides mccartyi of a TCE/Cr reducing biochatode.</title>
        <authorList>
            <person name="Matturro B."/>
        </authorList>
    </citation>
    <scope>NUCLEOTIDE SEQUENCE</scope>
    <source>
        <strain evidence="2">Bin4</strain>
    </source>
</reference>